<reference evidence="4 5" key="1">
    <citation type="submission" date="2015-08" db="EMBL/GenBank/DDBJ databases">
        <title>Complete genome sequence of Sulfurifustis variabilis.</title>
        <authorList>
            <person name="Miura A."/>
            <person name="Kojima H."/>
            <person name="Fukui M."/>
        </authorList>
    </citation>
    <scope>NUCLEOTIDE SEQUENCE [LARGE SCALE GENOMIC DNA]</scope>
    <source>
        <strain evidence="5">skN76</strain>
    </source>
</reference>
<evidence type="ECO:0000256" key="3">
    <source>
        <dbReference type="PIRNR" id="PIRNR006223"/>
    </source>
</evidence>
<dbReference type="NCBIfam" id="TIGR03342">
    <property type="entry name" value="dsrC_tusE_dsvC"/>
    <property type="match status" value="1"/>
</dbReference>
<dbReference type="Pfam" id="PF04358">
    <property type="entry name" value="DsrC"/>
    <property type="match status" value="1"/>
</dbReference>
<evidence type="ECO:0000313" key="5">
    <source>
        <dbReference type="Proteomes" id="UP000218899"/>
    </source>
</evidence>
<dbReference type="PANTHER" id="PTHR37010">
    <property type="entry name" value="SULFURTRANSFERASE TUSE"/>
    <property type="match status" value="1"/>
</dbReference>
<gene>
    <name evidence="4" type="ORF">SVA_0969</name>
</gene>
<dbReference type="EC" id="2.8.1.-" evidence="3"/>
<proteinExistence type="inferred from homology"/>
<dbReference type="GO" id="GO:0097163">
    <property type="term" value="F:sulfur carrier activity"/>
    <property type="evidence" value="ECO:0007669"/>
    <property type="project" value="TreeGrafter"/>
</dbReference>
<keyword evidence="5" id="KW-1185">Reference proteome</keyword>
<dbReference type="AlphaFoldDB" id="A0A1B4V213"/>
<dbReference type="GO" id="GO:0016740">
    <property type="term" value="F:transferase activity"/>
    <property type="evidence" value="ECO:0007669"/>
    <property type="project" value="UniProtKB-KW"/>
</dbReference>
<protein>
    <recommendedName>
        <fullName evidence="3">Sulfurtransferase</fullName>
        <ecNumber evidence="3">2.8.1.-</ecNumber>
    </recommendedName>
</protein>
<dbReference type="InterPro" id="IPR042072">
    <property type="entry name" value="DsrC-like_C"/>
</dbReference>
<dbReference type="PANTHER" id="PTHR37010:SF1">
    <property type="entry name" value="SULFURTRANSFERASE TUSE"/>
    <property type="match status" value="1"/>
</dbReference>
<dbReference type="GO" id="GO:0005737">
    <property type="term" value="C:cytoplasm"/>
    <property type="evidence" value="ECO:0007669"/>
    <property type="project" value="UniProtKB-SubCell"/>
</dbReference>
<dbReference type="RefSeq" id="WP_096459543.1">
    <property type="nucleotide sequence ID" value="NZ_AP014936.1"/>
</dbReference>
<comment type="subcellular location">
    <subcellularLocation>
        <location evidence="1">Cytoplasm</location>
    </subcellularLocation>
</comment>
<dbReference type="PIRSF" id="PIRSF006223">
    <property type="entry name" value="DsrC_TusE"/>
    <property type="match status" value="1"/>
</dbReference>
<evidence type="ECO:0000256" key="2">
    <source>
        <dbReference type="ARBA" id="ARBA00022490"/>
    </source>
</evidence>
<dbReference type="GO" id="GO:0002143">
    <property type="term" value="P:tRNA wobble position uridine thiolation"/>
    <property type="evidence" value="ECO:0007669"/>
    <property type="project" value="TreeGrafter"/>
</dbReference>
<comment type="similarity">
    <text evidence="3">Belongs to the dsrC/tusE family.</text>
</comment>
<evidence type="ECO:0000256" key="1">
    <source>
        <dbReference type="ARBA" id="ARBA00004496"/>
    </source>
</evidence>
<evidence type="ECO:0000313" key="4">
    <source>
        <dbReference type="EMBL" id="BAU47548.1"/>
    </source>
</evidence>
<dbReference type="InterPro" id="IPR007453">
    <property type="entry name" value="DsrC/TusE"/>
</dbReference>
<dbReference type="OrthoDB" id="9786347at2"/>
<dbReference type="KEGG" id="sva:SVA_0969"/>
<dbReference type="SUPFAM" id="SSF69721">
    <property type="entry name" value="DsrC, the gamma subunit of dissimilatory sulfite reductase"/>
    <property type="match status" value="1"/>
</dbReference>
<name>A0A1B4V213_9GAMM</name>
<dbReference type="Gene3D" id="1.10.10.370">
    <property type="entry name" value="DsrC-like protein, C-terminal domain"/>
    <property type="match status" value="1"/>
</dbReference>
<comment type="function">
    <text evidence="3">Part of a sulfur-relay system.</text>
</comment>
<organism evidence="4 5">
    <name type="scientific">Sulfurifustis variabilis</name>
    <dbReference type="NCBI Taxonomy" id="1675686"/>
    <lineage>
        <taxon>Bacteria</taxon>
        <taxon>Pseudomonadati</taxon>
        <taxon>Pseudomonadota</taxon>
        <taxon>Gammaproteobacteria</taxon>
        <taxon>Acidiferrobacterales</taxon>
        <taxon>Acidiferrobacteraceae</taxon>
        <taxon>Sulfurifustis</taxon>
    </lineage>
</organism>
<sequence>MASLIDAIREADSPAKDPRFPHAPADWSAEAALEAARKEGLQPGEDHWEAVRALQEYFAKHEEIARNMRELHDALDEKFHAKGGIRYLYTLFPAGPVAQGCRIAGLTPPAGAVDRGFGSVV</sequence>
<keyword evidence="2" id="KW-0963">Cytoplasm</keyword>
<dbReference type="InterPro" id="IPR025526">
    <property type="entry name" value="DsrC-like_dom_sf"/>
</dbReference>
<keyword evidence="3" id="KW-0808">Transferase</keyword>
<accession>A0A1B4V213</accession>
<dbReference type="Proteomes" id="UP000218899">
    <property type="component" value="Chromosome"/>
</dbReference>
<dbReference type="EMBL" id="AP014936">
    <property type="protein sequence ID" value="BAU47548.1"/>
    <property type="molecule type" value="Genomic_DNA"/>
</dbReference>